<dbReference type="PANTHER" id="PTHR31265:SF33">
    <property type="entry name" value="DUF642 DOMAIN-CONTAINING PROTEIN"/>
    <property type="match status" value="1"/>
</dbReference>
<comment type="caution">
    <text evidence="7">The sequence shown here is derived from an EMBL/GenBank/DDBJ whole genome shotgun (WGS) entry which is preliminary data.</text>
</comment>
<evidence type="ECO:0000256" key="1">
    <source>
        <dbReference type="ARBA" id="ARBA00004196"/>
    </source>
</evidence>
<protein>
    <recommendedName>
        <fullName evidence="6">DUF642 domain-containing protein</fullName>
    </recommendedName>
</protein>
<gene>
    <name evidence="7" type="ORF">QYE76_044827</name>
</gene>
<dbReference type="AlphaFoldDB" id="A0AAD8TJF1"/>
<dbReference type="Pfam" id="PF04862">
    <property type="entry name" value="DUF642"/>
    <property type="match status" value="2"/>
</dbReference>
<feature type="domain" description="DUF642" evidence="6">
    <location>
        <begin position="154"/>
        <end position="325"/>
    </location>
</feature>
<dbReference type="GO" id="GO:0005576">
    <property type="term" value="C:extracellular region"/>
    <property type="evidence" value="ECO:0007669"/>
    <property type="project" value="UniProtKB-SubCell"/>
</dbReference>
<sequence length="339" mass="35937">MNGSTVTGEYAIPAWKTSGHVEYIESGQKQGDMFLAVPEGAHALRLGDNADIQQQLYVTPGTQYSVTFSAARTCAQNEKLNVSVVPGGAPDEVSIQTVYTSSGWDSYCWAFQATAGVVSLIVHNTIHEDDPACGPTIDAVAIKTIYPPQATADNLLRNGDFEQGPYIAPESQYGVLVPGRDGTDVSPLPGWKVRSYSKVVKYINSAHFAVPRGSYAVELVAGGEAALLQEVDTVPGSSCTLELSVGDAGNGCVAQDQQPMRVQASTTDRSMTVVYNSTGTGGSRRASLVFTASRSQTLVAICSSAYHTKSDYSGTRCGPVVDDISLVCVSQPPARRLLR</sequence>
<dbReference type="Proteomes" id="UP001231189">
    <property type="component" value="Unassembled WGS sequence"/>
</dbReference>
<feature type="domain" description="DUF642" evidence="6">
    <location>
        <begin position="1"/>
        <end position="143"/>
    </location>
</feature>
<proteinExistence type="predicted"/>
<dbReference type="Gene3D" id="2.60.120.260">
    <property type="entry name" value="Galactose-binding domain-like"/>
    <property type="match status" value="2"/>
</dbReference>
<evidence type="ECO:0000259" key="6">
    <source>
        <dbReference type="Pfam" id="PF04862"/>
    </source>
</evidence>
<evidence type="ECO:0000256" key="5">
    <source>
        <dbReference type="ARBA" id="ARBA00023180"/>
    </source>
</evidence>
<dbReference type="PANTHER" id="PTHR31265">
    <property type="entry name" value="OS02G0527500 PROTEIN-RELATED"/>
    <property type="match status" value="1"/>
</dbReference>
<keyword evidence="3" id="KW-0964">Secreted</keyword>
<dbReference type="InterPro" id="IPR006946">
    <property type="entry name" value="DGR2-like_dom"/>
</dbReference>
<evidence type="ECO:0000256" key="3">
    <source>
        <dbReference type="ARBA" id="ARBA00022525"/>
    </source>
</evidence>
<reference evidence="7" key="1">
    <citation type="submission" date="2023-07" db="EMBL/GenBank/DDBJ databases">
        <title>A chromosome-level genome assembly of Lolium multiflorum.</title>
        <authorList>
            <person name="Chen Y."/>
            <person name="Copetti D."/>
            <person name="Kolliker R."/>
            <person name="Studer B."/>
        </authorList>
    </citation>
    <scope>NUCLEOTIDE SEQUENCE</scope>
    <source>
        <strain evidence="7">02402/16</strain>
        <tissue evidence="7">Leaf</tissue>
    </source>
</reference>
<keyword evidence="5" id="KW-0325">Glycoprotein</keyword>
<accession>A0AAD8TJF1</accession>
<evidence type="ECO:0000256" key="4">
    <source>
        <dbReference type="ARBA" id="ARBA00022729"/>
    </source>
</evidence>
<keyword evidence="4" id="KW-0732">Signal</keyword>
<evidence type="ECO:0000256" key="2">
    <source>
        <dbReference type="ARBA" id="ARBA00004613"/>
    </source>
</evidence>
<organism evidence="7 8">
    <name type="scientific">Lolium multiflorum</name>
    <name type="common">Italian ryegrass</name>
    <name type="synonym">Lolium perenne subsp. multiflorum</name>
    <dbReference type="NCBI Taxonomy" id="4521"/>
    <lineage>
        <taxon>Eukaryota</taxon>
        <taxon>Viridiplantae</taxon>
        <taxon>Streptophyta</taxon>
        <taxon>Embryophyta</taxon>
        <taxon>Tracheophyta</taxon>
        <taxon>Spermatophyta</taxon>
        <taxon>Magnoliopsida</taxon>
        <taxon>Liliopsida</taxon>
        <taxon>Poales</taxon>
        <taxon>Poaceae</taxon>
        <taxon>BOP clade</taxon>
        <taxon>Pooideae</taxon>
        <taxon>Poodae</taxon>
        <taxon>Poeae</taxon>
        <taxon>Poeae Chloroplast Group 2 (Poeae type)</taxon>
        <taxon>Loliodinae</taxon>
        <taxon>Loliinae</taxon>
        <taxon>Lolium</taxon>
    </lineage>
</organism>
<comment type="subcellular location">
    <subcellularLocation>
        <location evidence="1">Cell envelope</location>
    </subcellularLocation>
    <subcellularLocation>
        <location evidence="2">Secreted</location>
    </subcellularLocation>
</comment>
<name>A0AAD8TJF1_LOLMU</name>
<dbReference type="EMBL" id="JAUUTY010000002">
    <property type="protein sequence ID" value="KAK1683979.1"/>
    <property type="molecule type" value="Genomic_DNA"/>
</dbReference>
<evidence type="ECO:0000313" key="8">
    <source>
        <dbReference type="Proteomes" id="UP001231189"/>
    </source>
</evidence>
<dbReference type="InterPro" id="IPR052437">
    <property type="entry name" value="Pectin_Meth_Modulator"/>
</dbReference>
<keyword evidence="8" id="KW-1185">Reference proteome</keyword>
<evidence type="ECO:0000313" key="7">
    <source>
        <dbReference type="EMBL" id="KAK1683979.1"/>
    </source>
</evidence>